<dbReference type="Gene3D" id="2.60.40.1240">
    <property type="match status" value="1"/>
</dbReference>
<dbReference type="InterPro" id="IPR025241">
    <property type="entry name" value="DUF4190"/>
</dbReference>
<comment type="caution">
    <text evidence="5">The sequence shown here is derived from an EMBL/GenBank/DDBJ whole genome shotgun (WGS) entry which is preliminary data.</text>
</comment>
<feature type="transmembrane region" description="Helical" evidence="3">
    <location>
        <begin position="36"/>
        <end position="55"/>
    </location>
</feature>
<gene>
    <name evidence="5" type="ORF">J0695_31820</name>
</gene>
<name>A0A939FDR4_9ACTN</name>
<proteinExistence type="predicted"/>
<keyword evidence="1" id="KW-0732">Signal</keyword>
<evidence type="ECO:0000259" key="4">
    <source>
        <dbReference type="Pfam" id="PF13828"/>
    </source>
</evidence>
<dbReference type="Pfam" id="PF13828">
    <property type="entry name" value="DUF4190"/>
    <property type="match status" value="1"/>
</dbReference>
<dbReference type="Proteomes" id="UP000664167">
    <property type="component" value="Unassembled WGS sequence"/>
</dbReference>
<dbReference type="RefSeq" id="WP_206967972.1">
    <property type="nucleotide sequence ID" value="NZ_JBHSJN010000005.1"/>
</dbReference>
<organism evidence="5 6">
    <name type="scientific">Streptomyces beijiangensis</name>
    <dbReference type="NCBI Taxonomy" id="163361"/>
    <lineage>
        <taxon>Bacteria</taxon>
        <taxon>Bacillati</taxon>
        <taxon>Actinomycetota</taxon>
        <taxon>Actinomycetes</taxon>
        <taxon>Kitasatosporales</taxon>
        <taxon>Streptomycetaceae</taxon>
        <taxon>Streptomyces</taxon>
    </lineage>
</organism>
<accession>A0A939FDR4</accession>
<feature type="compositionally biased region" description="Pro residues" evidence="2">
    <location>
        <begin position="11"/>
        <end position="25"/>
    </location>
</feature>
<protein>
    <submittedName>
        <fullName evidence="5">DUF4190 domain-containing protein</fullName>
    </submittedName>
</protein>
<keyword evidence="3" id="KW-1133">Transmembrane helix</keyword>
<evidence type="ECO:0000313" key="6">
    <source>
        <dbReference type="Proteomes" id="UP000664167"/>
    </source>
</evidence>
<feature type="region of interest" description="Disordered" evidence="2">
    <location>
        <begin position="129"/>
        <end position="150"/>
    </location>
</feature>
<keyword evidence="6" id="KW-1185">Reference proteome</keyword>
<dbReference type="AlphaFoldDB" id="A0A939FDR4"/>
<evidence type="ECO:0000256" key="1">
    <source>
        <dbReference type="ARBA" id="ARBA00022729"/>
    </source>
</evidence>
<keyword evidence="3" id="KW-0812">Transmembrane</keyword>
<feature type="transmembrane region" description="Helical" evidence="3">
    <location>
        <begin position="90"/>
        <end position="114"/>
    </location>
</feature>
<dbReference type="InterPro" id="IPR029050">
    <property type="entry name" value="Immunoprotect_excell_Ig-like"/>
</dbReference>
<reference evidence="5" key="1">
    <citation type="submission" date="2021-03" db="EMBL/GenBank/DDBJ databases">
        <title>Streptomyces poriferae sp. nov., a novel marine sponge-derived Actinobacteria species with anti-MRSA activity.</title>
        <authorList>
            <person name="Sandoval-Powers M."/>
            <person name="Kralova S."/>
            <person name="Nguyen G.-S."/>
            <person name="Fawwal D."/>
            <person name="Degnes K."/>
            <person name="Klinkenberg G."/>
            <person name="Sletta H."/>
            <person name="Wentzel A."/>
            <person name="Liles M.R."/>
        </authorList>
    </citation>
    <scope>NUCLEOTIDE SEQUENCE</scope>
    <source>
        <strain evidence="5">DSM 41794</strain>
    </source>
</reference>
<evidence type="ECO:0000256" key="2">
    <source>
        <dbReference type="SAM" id="MobiDB-lite"/>
    </source>
</evidence>
<feature type="region of interest" description="Disordered" evidence="2">
    <location>
        <begin position="1"/>
        <end position="26"/>
    </location>
</feature>
<dbReference type="EMBL" id="JAFLRJ010000387">
    <property type="protein sequence ID" value="MBO0516326.1"/>
    <property type="molecule type" value="Genomic_DNA"/>
</dbReference>
<feature type="domain" description="DUF4190" evidence="4">
    <location>
        <begin position="36"/>
        <end position="105"/>
    </location>
</feature>
<evidence type="ECO:0000256" key="3">
    <source>
        <dbReference type="SAM" id="Phobius"/>
    </source>
</evidence>
<keyword evidence="3" id="KW-0472">Membrane</keyword>
<feature type="transmembrane region" description="Helical" evidence="3">
    <location>
        <begin position="61"/>
        <end position="78"/>
    </location>
</feature>
<evidence type="ECO:0000313" key="5">
    <source>
        <dbReference type="EMBL" id="MBO0516326.1"/>
    </source>
</evidence>
<sequence>MTMPTNSPENPWGPPPTGAPFPGMPQPLMQQPRNGLGVAALVVGVVGVVFGFIYFMFWLSGPLGVLALIFGIVGLGRVRKGQATNKAMAIAGIALGGVATALAVIGLVVTVLMVKNGTEGLKDIENVEVTASPTDPADGATSPSEDEAADDKPLAFGKAMAYEDGVKVIVGKPAKYKPDEFSAGHKAGNTAVQVKVTIVNGTKKPLDITLALPTGKGGDGAEAEMVFDGHYATKPFTGKLLPGKQAVSQFTFSLTPTAAKELQVEVSPDMDHEDGIWVGPTK</sequence>